<name>A0A1I0XFS5_9CLOT</name>
<keyword evidence="3" id="KW-0804">Transcription</keyword>
<feature type="domain" description="HTH gntR-type" evidence="4">
    <location>
        <begin position="8"/>
        <end position="76"/>
    </location>
</feature>
<dbReference type="STRING" id="84698.SAMN04488528_100887"/>
<evidence type="ECO:0000259" key="4">
    <source>
        <dbReference type="PROSITE" id="PS50949"/>
    </source>
</evidence>
<sequence length="229" mass="26621">MVDEVKNEKVYRSIINHIKEEILKGNLMKGDKLPSERDMADKFKVSRASVREALIALEMVGLIESKRGSGSYIRESFDNSFFEPMSIMFILENISVRSIYEFRCALELEAIVIATEKIEYEEILNLENILNNLIKSDNEESKSVLDKQFHYAIVKATKNFILINFYETISRLMDNFIKQSRGKILSSKGSEVLIEYHTKIFNALRDRDTNLSYKEMKGHFELIKQSLNL</sequence>
<evidence type="ECO:0000313" key="6">
    <source>
        <dbReference type="Proteomes" id="UP000198619"/>
    </source>
</evidence>
<dbReference type="Gene3D" id="1.10.10.10">
    <property type="entry name" value="Winged helix-like DNA-binding domain superfamily/Winged helix DNA-binding domain"/>
    <property type="match status" value="1"/>
</dbReference>
<dbReference type="Gene3D" id="1.20.120.530">
    <property type="entry name" value="GntR ligand-binding domain-like"/>
    <property type="match status" value="1"/>
</dbReference>
<dbReference type="Proteomes" id="UP000198619">
    <property type="component" value="Unassembled WGS sequence"/>
</dbReference>
<dbReference type="PROSITE" id="PS50949">
    <property type="entry name" value="HTH_GNTR"/>
    <property type="match status" value="1"/>
</dbReference>
<dbReference type="EMBL" id="FOKI01000008">
    <property type="protein sequence ID" value="SFA99885.1"/>
    <property type="molecule type" value="Genomic_DNA"/>
</dbReference>
<dbReference type="SMART" id="SM00895">
    <property type="entry name" value="FCD"/>
    <property type="match status" value="1"/>
</dbReference>
<protein>
    <submittedName>
        <fullName evidence="5">Transcriptional regulator, GntR family</fullName>
    </submittedName>
</protein>
<organism evidence="5 6">
    <name type="scientific">Clostridium frigidicarnis</name>
    <dbReference type="NCBI Taxonomy" id="84698"/>
    <lineage>
        <taxon>Bacteria</taxon>
        <taxon>Bacillati</taxon>
        <taxon>Bacillota</taxon>
        <taxon>Clostridia</taxon>
        <taxon>Eubacteriales</taxon>
        <taxon>Clostridiaceae</taxon>
        <taxon>Clostridium</taxon>
    </lineage>
</organism>
<dbReference type="AlphaFoldDB" id="A0A1I0XFS5"/>
<dbReference type="SMART" id="SM00345">
    <property type="entry name" value="HTH_GNTR"/>
    <property type="match status" value="1"/>
</dbReference>
<evidence type="ECO:0000256" key="1">
    <source>
        <dbReference type="ARBA" id="ARBA00023015"/>
    </source>
</evidence>
<keyword evidence="2" id="KW-0238">DNA-binding</keyword>
<dbReference type="GO" id="GO:0003700">
    <property type="term" value="F:DNA-binding transcription factor activity"/>
    <property type="evidence" value="ECO:0007669"/>
    <property type="project" value="InterPro"/>
</dbReference>
<keyword evidence="6" id="KW-1185">Reference proteome</keyword>
<dbReference type="Pfam" id="PF00392">
    <property type="entry name" value="GntR"/>
    <property type="match status" value="1"/>
</dbReference>
<dbReference type="RefSeq" id="WP_090040029.1">
    <property type="nucleotide sequence ID" value="NZ_FOKI01000008.1"/>
</dbReference>
<dbReference type="Pfam" id="PF07729">
    <property type="entry name" value="FCD"/>
    <property type="match status" value="1"/>
</dbReference>
<evidence type="ECO:0000313" key="5">
    <source>
        <dbReference type="EMBL" id="SFA99885.1"/>
    </source>
</evidence>
<proteinExistence type="predicted"/>
<dbReference type="InterPro" id="IPR008920">
    <property type="entry name" value="TF_FadR/GntR_C"/>
</dbReference>
<reference evidence="5 6" key="1">
    <citation type="submission" date="2016-10" db="EMBL/GenBank/DDBJ databases">
        <authorList>
            <person name="de Groot N.N."/>
        </authorList>
    </citation>
    <scope>NUCLEOTIDE SEQUENCE [LARGE SCALE GENOMIC DNA]</scope>
    <source>
        <strain evidence="5 6">DSM 12271</strain>
    </source>
</reference>
<dbReference type="InterPro" id="IPR036388">
    <property type="entry name" value="WH-like_DNA-bd_sf"/>
</dbReference>
<dbReference type="SUPFAM" id="SSF46785">
    <property type="entry name" value="Winged helix' DNA-binding domain"/>
    <property type="match status" value="1"/>
</dbReference>
<evidence type="ECO:0000256" key="3">
    <source>
        <dbReference type="ARBA" id="ARBA00023163"/>
    </source>
</evidence>
<dbReference type="InterPro" id="IPR000524">
    <property type="entry name" value="Tscrpt_reg_HTH_GntR"/>
</dbReference>
<dbReference type="OrthoDB" id="9799482at2"/>
<keyword evidence="1" id="KW-0805">Transcription regulation</keyword>
<dbReference type="PANTHER" id="PTHR43537:SF43">
    <property type="entry name" value="GNTR-FAMILY TRANSCRIPTIONAL REGULATOR"/>
    <property type="match status" value="1"/>
</dbReference>
<dbReference type="CDD" id="cd07377">
    <property type="entry name" value="WHTH_GntR"/>
    <property type="match status" value="1"/>
</dbReference>
<dbReference type="SUPFAM" id="SSF48008">
    <property type="entry name" value="GntR ligand-binding domain-like"/>
    <property type="match status" value="1"/>
</dbReference>
<dbReference type="PANTHER" id="PTHR43537">
    <property type="entry name" value="TRANSCRIPTIONAL REGULATOR, GNTR FAMILY"/>
    <property type="match status" value="1"/>
</dbReference>
<dbReference type="InterPro" id="IPR036390">
    <property type="entry name" value="WH_DNA-bd_sf"/>
</dbReference>
<dbReference type="InterPro" id="IPR011711">
    <property type="entry name" value="GntR_C"/>
</dbReference>
<dbReference type="PRINTS" id="PR00035">
    <property type="entry name" value="HTHGNTR"/>
</dbReference>
<evidence type="ECO:0000256" key="2">
    <source>
        <dbReference type="ARBA" id="ARBA00023125"/>
    </source>
</evidence>
<dbReference type="GO" id="GO:0003677">
    <property type="term" value="F:DNA binding"/>
    <property type="evidence" value="ECO:0007669"/>
    <property type="project" value="UniProtKB-KW"/>
</dbReference>
<gene>
    <name evidence="5" type="ORF">SAMN04488528_100887</name>
</gene>
<accession>A0A1I0XFS5</accession>